<sequence>MADSLPPLSPHANIHSDPKPSQESREPHLKEPRKSKDIYRLNSKAARNELAQHYSHSSLKPPTEFFGTSLPSIIGPDVVREIMVEL</sequence>
<feature type="compositionally biased region" description="Basic and acidic residues" evidence="1">
    <location>
        <begin position="14"/>
        <end position="39"/>
    </location>
</feature>
<comment type="caution">
    <text evidence="2">The sequence shown here is derived from an EMBL/GenBank/DDBJ whole genome shotgun (WGS) entry which is preliminary data.</text>
</comment>
<feature type="region of interest" description="Disordered" evidence="1">
    <location>
        <begin position="52"/>
        <end position="71"/>
    </location>
</feature>
<evidence type="ECO:0000313" key="2">
    <source>
        <dbReference type="EMBL" id="KAG7094675.1"/>
    </source>
</evidence>
<dbReference type="GeneID" id="66074571"/>
<feature type="region of interest" description="Disordered" evidence="1">
    <location>
        <begin position="1"/>
        <end position="40"/>
    </location>
</feature>
<accession>A0A9P7S3Y8</accession>
<organism evidence="2 3">
    <name type="scientific">Marasmius oreades</name>
    <name type="common">fairy-ring Marasmius</name>
    <dbReference type="NCBI Taxonomy" id="181124"/>
    <lineage>
        <taxon>Eukaryota</taxon>
        <taxon>Fungi</taxon>
        <taxon>Dikarya</taxon>
        <taxon>Basidiomycota</taxon>
        <taxon>Agaricomycotina</taxon>
        <taxon>Agaricomycetes</taxon>
        <taxon>Agaricomycetidae</taxon>
        <taxon>Agaricales</taxon>
        <taxon>Marasmiineae</taxon>
        <taxon>Marasmiaceae</taxon>
        <taxon>Marasmius</taxon>
    </lineage>
</organism>
<gene>
    <name evidence="2" type="ORF">E1B28_005495</name>
</gene>
<evidence type="ECO:0000313" key="3">
    <source>
        <dbReference type="Proteomes" id="UP001049176"/>
    </source>
</evidence>
<proteinExistence type="predicted"/>
<dbReference type="Proteomes" id="UP001049176">
    <property type="component" value="Chromosome 3"/>
</dbReference>
<reference evidence="2" key="1">
    <citation type="journal article" date="2021" name="Genome Biol. Evol.">
        <title>The assembled and annotated genome of the fairy-ring fungus Marasmius oreades.</title>
        <authorList>
            <person name="Hiltunen M."/>
            <person name="Ament-Velasquez S.L."/>
            <person name="Johannesson H."/>
        </authorList>
    </citation>
    <scope>NUCLEOTIDE SEQUENCE</scope>
    <source>
        <strain evidence="2">03SP1</strain>
    </source>
</reference>
<dbReference type="AlphaFoldDB" id="A0A9P7S3Y8"/>
<dbReference type="EMBL" id="CM032183">
    <property type="protein sequence ID" value="KAG7094675.1"/>
    <property type="molecule type" value="Genomic_DNA"/>
</dbReference>
<protein>
    <submittedName>
        <fullName evidence="2">Uncharacterized protein</fullName>
    </submittedName>
</protein>
<name>A0A9P7S3Y8_9AGAR</name>
<evidence type="ECO:0000256" key="1">
    <source>
        <dbReference type="SAM" id="MobiDB-lite"/>
    </source>
</evidence>
<dbReference type="RefSeq" id="XP_043011145.1">
    <property type="nucleotide sequence ID" value="XM_043150061.1"/>
</dbReference>
<keyword evidence="3" id="KW-1185">Reference proteome</keyword>
<dbReference type="KEGG" id="more:E1B28_005495"/>